<proteinExistence type="predicted"/>
<sequence length="83" mass="9103">MPSDHGFLNCNDSLFPKAPFPRHLPPPISNPKSPFPPPHLSSRYQSRSRSETPQRLLSGSLSSPPLDLAIDECRTLAEVAAKV</sequence>
<organism evidence="2 3">
    <name type="scientific">Stephania japonica</name>
    <dbReference type="NCBI Taxonomy" id="461633"/>
    <lineage>
        <taxon>Eukaryota</taxon>
        <taxon>Viridiplantae</taxon>
        <taxon>Streptophyta</taxon>
        <taxon>Embryophyta</taxon>
        <taxon>Tracheophyta</taxon>
        <taxon>Spermatophyta</taxon>
        <taxon>Magnoliopsida</taxon>
        <taxon>Ranunculales</taxon>
        <taxon>Menispermaceae</taxon>
        <taxon>Menispermoideae</taxon>
        <taxon>Cissampelideae</taxon>
        <taxon>Stephania</taxon>
    </lineage>
</organism>
<evidence type="ECO:0000313" key="3">
    <source>
        <dbReference type="Proteomes" id="UP001417504"/>
    </source>
</evidence>
<keyword evidence="3" id="KW-1185">Reference proteome</keyword>
<gene>
    <name evidence="2" type="ORF">Sjap_022617</name>
</gene>
<dbReference type="AlphaFoldDB" id="A0AAP0EP76"/>
<feature type="region of interest" description="Disordered" evidence="1">
    <location>
        <begin position="18"/>
        <end position="64"/>
    </location>
</feature>
<evidence type="ECO:0000256" key="1">
    <source>
        <dbReference type="SAM" id="MobiDB-lite"/>
    </source>
</evidence>
<evidence type="ECO:0000313" key="2">
    <source>
        <dbReference type="EMBL" id="KAK9097120.1"/>
    </source>
</evidence>
<name>A0AAP0EP76_9MAGN</name>
<feature type="compositionally biased region" description="Pro residues" evidence="1">
    <location>
        <begin position="18"/>
        <end position="39"/>
    </location>
</feature>
<accession>A0AAP0EP76</accession>
<comment type="caution">
    <text evidence="2">The sequence shown here is derived from an EMBL/GenBank/DDBJ whole genome shotgun (WGS) entry which is preliminary data.</text>
</comment>
<reference evidence="2 3" key="1">
    <citation type="submission" date="2024-01" db="EMBL/GenBank/DDBJ databases">
        <title>Genome assemblies of Stephania.</title>
        <authorList>
            <person name="Yang L."/>
        </authorList>
    </citation>
    <scope>NUCLEOTIDE SEQUENCE [LARGE SCALE GENOMIC DNA]</scope>
    <source>
        <strain evidence="2">QJT</strain>
        <tissue evidence="2">Leaf</tissue>
    </source>
</reference>
<dbReference type="Proteomes" id="UP001417504">
    <property type="component" value="Unassembled WGS sequence"/>
</dbReference>
<protein>
    <submittedName>
        <fullName evidence="2">Uncharacterized protein</fullName>
    </submittedName>
</protein>
<dbReference type="EMBL" id="JBBNAE010000009">
    <property type="protein sequence ID" value="KAK9097120.1"/>
    <property type="molecule type" value="Genomic_DNA"/>
</dbReference>
<feature type="compositionally biased region" description="Polar residues" evidence="1">
    <location>
        <begin position="43"/>
        <end position="55"/>
    </location>
</feature>